<organism evidence="1 2">
    <name type="scientific">Burkholderia phage phi644-2</name>
    <dbReference type="NCBI Taxonomy" id="2881400"/>
    <lineage>
        <taxon>Viruses</taxon>
        <taxon>Duplodnaviria</taxon>
        <taxon>Heunggongvirae</taxon>
        <taxon>Uroviricota</taxon>
        <taxon>Caudoviricetes</taxon>
        <taxon>Stanholtvirus</taxon>
        <taxon>Stanholtvirus sv6442</taxon>
    </lineage>
</organism>
<evidence type="ECO:0000313" key="1">
    <source>
        <dbReference type="EMBL" id="ABO60840.1"/>
    </source>
</evidence>
<name>A4JX22_9CAUD</name>
<proteinExistence type="predicted"/>
<gene>
    <name evidence="1" type="ORF">BPSphi6442_0028</name>
</gene>
<dbReference type="RefSeq" id="YP_001111106.1">
    <property type="nucleotide sequence ID" value="NC_009235.2"/>
</dbReference>
<protein>
    <submittedName>
        <fullName evidence="1">Gp27</fullName>
    </submittedName>
</protein>
<dbReference type="KEGG" id="vg:4960558"/>
<evidence type="ECO:0000313" key="2">
    <source>
        <dbReference type="Proteomes" id="UP000002289"/>
    </source>
</evidence>
<dbReference type="EMBL" id="CP000625">
    <property type="protein sequence ID" value="ABO60840.1"/>
    <property type="molecule type" value="Genomic_DNA"/>
</dbReference>
<dbReference type="Proteomes" id="UP000002289">
    <property type="component" value="Segment"/>
</dbReference>
<dbReference type="GeneID" id="4960558"/>
<reference evidence="1" key="1">
    <citation type="submission" date="2007-06" db="EMBL/GenBank/DDBJ databases">
        <authorList>
            <person name="DeShazer D."/>
            <person name="Ronning C.M."/>
            <person name="Brinkac L."/>
            <person name="Nierman W.C."/>
        </authorList>
    </citation>
    <scope>NUCLEOTIDE SEQUENCE</scope>
</reference>
<keyword evidence="2" id="KW-1185">Reference proteome</keyword>
<dbReference type="OrthoDB" id="13103at10239"/>
<sequence length="305" mass="32431">MDLRSNMKRTFAYMALPLCLYVSACGGGDDGGGGSSGPAIKLTYSGAPLVSEQRARAMAAGANVSSNLSSQSSSADGAATIAALQDAFKARGADVGVYPGIVNGTTLHQLVMSENNGIGPAIDEVYNSKTNISEWVLVNFQFDDMTGYIDSNEKSEMVDRFKNELLIYVEREYMKGRVVFAALPIMSCAPDKVVSSVDAAGRAVLTTYPTASKALYRAIEVAANNNVFPVDTVGGTSQPDVAHMGADCSTPDKVAQDAQIASIVDPLVERYKVALDTINKCKYNREAIPEEGRSAQCWGIEPVKK</sequence>
<accession>A4JX22</accession>